<protein>
    <submittedName>
        <fullName evidence="2">NUDIX domain-containing protein</fullName>
    </submittedName>
</protein>
<evidence type="ECO:0000313" key="2">
    <source>
        <dbReference type="EMBL" id="UUX33436.1"/>
    </source>
</evidence>
<organism evidence="2 3">
    <name type="scientific">Fundicoccus culcitae</name>
    <dbReference type="NCBI Taxonomy" id="2969821"/>
    <lineage>
        <taxon>Bacteria</taxon>
        <taxon>Bacillati</taxon>
        <taxon>Bacillota</taxon>
        <taxon>Bacilli</taxon>
        <taxon>Lactobacillales</taxon>
        <taxon>Aerococcaceae</taxon>
        <taxon>Fundicoccus</taxon>
    </lineage>
</organism>
<evidence type="ECO:0000259" key="1">
    <source>
        <dbReference type="PROSITE" id="PS51462"/>
    </source>
</evidence>
<feature type="domain" description="Nudix hydrolase" evidence="1">
    <location>
        <begin position="28"/>
        <end position="165"/>
    </location>
</feature>
<gene>
    <name evidence="2" type="ORF">NRE15_11065</name>
</gene>
<reference evidence="2 3" key="1">
    <citation type="submission" date="2022-08" db="EMBL/GenBank/DDBJ databases">
        <title>Aerococcaceae sp. nov isolated from spoiled eye mask.</title>
        <authorList>
            <person name="Zhou G."/>
            <person name="Xie X.-B."/>
            <person name="Shi Q.-S."/>
            <person name="Wang Y.-S."/>
            <person name="Wen X."/>
            <person name="Peng H."/>
            <person name="Yang X.-J."/>
            <person name="Tao H.-B."/>
            <person name="Huang X.-M."/>
        </authorList>
    </citation>
    <scope>NUCLEOTIDE SEQUENCE [LARGE SCALE GENOMIC DNA]</scope>
    <source>
        <strain evidence="3">DM20194951</strain>
    </source>
</reference>
<proteinExistence type="predicted"/>
<dbReference type="PANTHER" id="PTHR10885">
    <property type="entry name" value="ISOPENTENYL-DIPHOSPHATE DELTA-ISOMERASE"/>
    <property type="match status" value="1"/>
</dbReference>
<dbReference type="RefSeq" id="WP_313792937.1">
    <property type="nucleotide sequence ID" value="NZ_CP102453.1"/>
</dbReference>
<evidence type="ECO:0000313" key="3">
    <source>
        <dbReference type="Proteomes" id="UP001315967"/>
    </source>
</evidence>
<dbReference type="Gene3D" id="3.90.79.10">
    <property type="entry name" value="Nucleoside Triphosphate Pyrophosphohydrolase"/>
    <property type="match status" value="1"/>
</dbReference>
<dbReference type="Proteomes" id="UP001315967">
    <property type="component" value="Chromosome"/>
</dbReference>
<dbReference type="EMBL" id="CP102453">
    <property type="protein sequence ID" value="UUX33436.1"/>
    <property type="molecule type" value="Genomic_DNA"/>
</dbReference>
<dbReference type="PROSITE" id="PS51462">
    <property type="entry name" value="NUDIX"/>
    <property type="match status" value="1"/>
</dbReference>
<dbReference type="CDD" id="cd04693">
    <property type="entry name" value="NUDIX_Hydrolase"/>
    <property type="match status" value="1"/>
</dbReference>
<dbReference type="SUPFAM" id="SSF55811">
    <property type="entry name" value="Nudix"/>
    <property type="match status" value="1"/>
</dbReference>
<keyword evidence="3" id="KW-1185">Reference proteome</keyword>
<sequence length="168" mass="19686">MEYWDLYDKEGQLVSQKHPSSEQIPDGLYHLVVTLLIQHENGPILLTQRSHAKKIFPGKWEATISGRVQVGEDYVAEIQRELKEELGWQLNDIELINSVVDEQFQIIIYNLYARVDVPHDPIVFNEAEISDYRWGSVEEMLLLIRQETIIEYSKRDFSLYPLVRLGEN</sequence>
<accession>A0ABY5P4D1</accession>
<dbReference type="Pfam" id="PF00293">
    <property type="entry name" value="NUDIX"/>
    <property type="match status" value="1"/>
</dbReference>
<dbReference type="PANTHER" id="PTHR10885:SF0">
    <property type="entry name" value="ISOPENTENYL-DIPHOSPHATE DELTA-ISOMERASE"/>
    <property type="match status" value="1"/>
</dbReference>
<name>A0ABY5P4D1_9LACT</name>
<dbReference type="InterPro" id="IPR015797">
    <property type="entry name" value="NUDIX_hydrolase-like_dom_sf"/>
</dbReference>
<dbReference type="InterPro" id="IPR000086">
    <property type="entry name" value="NUDIX_hydrolase_dom"/>
</dbReference>